<evidence type="ECO:0000313" key="1">
    <source>
        <dbReference type="EMBL" id="CCA21355.1"/>
    </source>
</evidence>
<proteinExistence type="predicted"/>
<reference evidence="1" key="1">
    <citation type="journal article" date="2011" name="PLoS Biol.">
        <title>Gene gain and loss during evolution of obligate parasitism in the white rust pathogen of Arabidopsis thaliana.</title>
        <authorList>
            <person name="Kemen E."/>
            <person name="Gardiner A."/>
            <person name="Schultz-Larsen T."/>
            <person name="Kemen A.C."/>
            <person name="Balmuth A.L."/>
            <person name="Robert-Seilaniantz A."/>
            <person name="Bailey K."/>
            <person name="Holub E."/>
            <person name="Studholme D.J."/>
            <person name="Maclean D."/>
            <person name="Jones J.D."/>
        </authorList>
    </citation>
    <scope>NUCLEOTIDE SEQUENCE</scope>
</reference>
<protein>
    <submittedName>
        <fullName evidence="1">AlNc14C120G6635 protein</fullName>
    </submittedName>
</protein>
<organism evidence="1">
    <name type="scientific">Albugo laibachii Nc14</name>
    <dbReference type="NCBI Taxonomy" id="890382"/>
    <lineage>
        <taxon>Eukaryota</taxon>
        <taxon>Sar</taxon>
        <taxon>Stramenopiles</taxon>
        <taxon>Oomycota</taxon>
        <taxon>Peronosporomycetes</taxon>
        <taxon>Albuginales</taxon>
        <taxon>Albuginaceae</taxon>
        <taxon>Albugo</taxon>
    </lineage>
</organism>
<dbReference type="AlphaFoldDB" id="F0WJA8"/>
<dbReference type="EMBL" id="FR824165">
    <property type="protein sequence ID" value="CCA21355.1"/>
    <property type="molecule type" value="Genomic_DNA"/>
</dbReference>
<sequence length="88" mass="10185">MLIMIEHVQAFTSDISTTYTYKITVIDVLRTGASCVFVEIVRARNEHKHLLEDSELTRIHRNEQGTAHFFPLFSNLFSTTPFTRLLTL</sequence>
<name>F0WJA8_9STRA</name>
<accession>F0WJA8</accession>
<reference evidence="1" key="2">
    <citation type="submission" date="2011-02" db="EMBL/GenBank/DDBJ databases">
        <authorList>
            <person name="MacLean D."/>
        </authorList>
    </citation>
    <scope>NUCLEOTIDE SEQUENCE</scope>
</reference>
<dbReference type="HOGENOM" id="CLU_2517285_0_0_1"/>
<gene>
    <name evidence="1" type="primary">AlNc14C120G6635</name>
    <name evidence="1" type="ORF">ALNC14_074980</name>
</gene>